<evidence type="ECO:0000313" key="6">
    <source>
        <dbReference type="Ensembl" id="ENSSLUP00000005546.1"/>
    </source>
</evidence>
<reference evidence="6" key="1">
    <citation type="submission" date="2025-08" db="UniProtKB">
        <authorList>
            <consortium name="Ensembl"/>
        </authorList>
    </citation>
    <scope>IDENTIFICATION</scope>
</reference>
<dbReference type="GeneTree" id="ENSGT01150000286992"/>
<dbReference type="Gene3D" id="3.40.50.300">
    <property type="entry name" value="P-loop containing nucleotide triphosphate hydrolases"/>
    <property type="match status" value="1"/>
</dbReference>
<dbReference type="SUPFAM" id="SSF52540">
    <property type="entry name" value="P-loop containing nucleoside triphosphate hydrolases"/>
    <property type="match status" value="1"/>
</dbReference>
<keyword evidence="4" id="KW-0812">Transmembrane</keyword>
<feature type="domain" description="AIG1-type G" evidence="5">
    <location>
        <begin position="4"/>
        <end position="194"/>
    </location>
</feature>
<evidence type="ECO:0000313" key="7">
    <source>
        <dbReference type="Proteomes" id="UP000694568"/>
    </source>
</evidence>
<dbReference type="PANTHER" id="PTHR10903:SF62">
    <property type="entry name" value="GTPASE IMAP FAMILY MEMBER 4-LIKE-RELATED"/>
    <property type="match status" value="1"/>
</dbReference>
<dbReference type="PROSITE" id="PS51720">
    <property type="entry name" value="G_AIG1"/>
    <property type="match status" value="1"/>
</dbReference>
<evidence type="ECO:0000256" key="4">
    <source>
        <dbReference type="SAM" id="Phobius"/>
    </source>
</evidence>
<dbReference type="InterPro" id="IPR045058">
    <property type="entry name" value="GIMA/IAN/Toc"/>
</dbReference>
<evidence type="ECO:0000256" key="1">
    <source>
        <dbReference type="ARBA" id="ARBA00008535"/>
    </source>
</evidence>
<evidence type="ECO:0000256" key="2">
    <source>
        <dbReference type="ARBA" id="ARBA00022741"/>
    </source>
</evidence>
<name>A0A8C9X8P9_SANLU</name>
<dbReference type="GO" id="GO:0005525">
    <property type="term" value="F:GTP binding"/>
    <property type="evidence" value="ECO:0007669"/>
    <property type="project" value="UniProtKB-KW"/>
</dbReference>
<dbReference type="AlphaFoldDB" id="A0A8C9X8P9"/>
<evidence type="ECO:0000259" key="5">
    <source>
        <dbReference type="PROSITE" id="PS51720"/>
    </source>
</evidence>
<keyword evidence="3" id="KW-0342">GTP-binding</keyword>
<dbReference type="Ensembl" id="ENSSLUT00000005696.1">
    <property type="protein sequence ID" value="ENSSLUP00000005546.1"/>
    <property type="gene ID" value="ENSSLUG00000002461.1"/>
</dbReference>
<evidence type="ECO:0000256" key="3">
    <source>
        <dbReference type="ARBA" id="ARBA00023134"/>
    </source>
</evidence>
<dbReference type="Proteomes" id="UP000694568">
    <property type="component" value="Unplaced"/>
</dbReference>
<keyword evidence="2" id="KW-0547">Nucleotide-binding</keyword>
<organism evidence="6 7">
    <name type="scientific">Sander lucioperca</name>
    <name type="common">Pike-perch</name>
    <name type="synonym">Perca lucioperca</name>
    <dbReference type="NCBI Taxonomy" id="283035"/>
    <lineage>
        <taxon>Eukaryota</taxon>
        <taxon>Metazoa</taxon>
        <taxon>Chordata</taxon>
        <taxon>Craniata</taxon>
        <taxon>Vertebrata</taxon>
        <taxon>Euteleostomi</taxon>
        <taxon>Actinopterygii</taxon>
        <taxon>Neopterygii</taxon>
        <taxon>Teleostei</taxon>
        <taxon>Neoteleostei</taxon>
        <taxon>Acanthomorphata</taxon>
        <taxon>Eupercaria</taxon>
        <taxon>Perciformes</taxon>
        <taxon>Percoidei</taxon>
        <taxon>Percidae</taxon>
        <taxon>Luciopercinae</taxon>
        <taxon>Sander</taxon>
    </lineage>
</organism>
<accession>A0A8C9X8P9</accession>
<dbReference type="InterPro" id="IPR006703">
    <property type="entry name" value="G_AIG1"/>
</dbReference>
<protein>
    <recommendedName>
        <fullName evidence="5">AIG1-type G domain-containing protein</fullName>
    </recommendedName>
</protein>
<comment type="similarity">
    <text evidence="1">Belongs to the TRAFAC class TrmE-Era-EngA-EngB-Septin-like GTPase superfamily. AIG1/Toc34/Toc159-like paraseptin GTPase family. IAN subfamily.</text>
</comment>
<keyword evidence="4" id="KW-1133">Transmembrane helix</keyword>
<reference evidence="6" key="2">
    <citation type="submission" date="2025-09" db="UniProtKB">
        <authorList>
            <consortium name="Ensembl"/>
        </authorList>
    </citation>
    <scope>IDENTIFICATION</scope>
</reference>
<keyword evidence="4" id="KW-0472">Membrane</keyword>
<feature type="transmembrane region" description="Helical" evidence="4">
    <location>
        <begin position="228"/>
        <end position="250"/>
    </location>
</feature>
<proteinExistence type="inferred from homology"/>
<dbReference type="InterPro" id="IPR027417">
    <property type="entry name" value="P-loop_NTPase"/>
</dbReference>
<sequence length="360" mass="38922">NFLSNTRRIMILGKTGSGKSSLANTIFGEELFTIGHNSDSETSECQAKTKSRSEEELKREILKCITECAPGPHAFLIVLKVERFTEQEQAVITTINQHFSEEVLRYATVVFTHGNQLEEGQTIEDFVGQNKISNLVKKCGDRCHVVDNKYWKNNQQDEYRSNQFQVKELLNTIEKIVEANQGSCYTNEMLQTVEDVIQQEVEAIRPSSGNMSEEEIREQAKGSVFEKLLIKLAGILTGVVLGALFGVILLPGEVINVLKKYLSEERALIKIAATAATAMACGGAVGGSAAGGGVTALAGSIVGVTAAAGALKGGFTGYNAAKGAGTPLEAAKRTAEVFKDDALSVFKAQDITAKIFKKMF</sequence>
<dbReference type="PANTHER" id="PTHR10903">
    <property type="entry name" value="GTPASE, IMAP FAMILY MEMBER-RELATED"/>
    <property type="match status" value="1"/>
</dbReference>
<keyword evidence="7" id="KW-1185">Reference proteome</keyword>
<dbReference type="Pfam" id="PF04548">
    <property type="entry name" value="AIG1"/>
    <property type="match status" value="1"/>
</dbReference>